<organism evidence="1 2">
    <name type="scientific">Naganishia adeliensis</name>
    <dbReference type="NCBI Taxonomy" id="92952"/>
    <lineage>
        <taxon>Eukaryota</taxon>
        <taxon>Fungi</taxon>
        <taxon>Dikarya</taxon>
        <taxon>Basidiomycota</taxon>
        <taxon>Agaricomycotina</taxon>
        <taxon>Tremellomycetes</taxon>
        <taxon>Filobasidiales</taxon>
        <taxon>Filobasidiaceae</taxon>
        <taxon>Naganishia</taxon>
    </lineage>
</organism>
<dbReference type="EMBL" id="JASBWS010000199">
    <property type="protein sequence ID" value="KAJ9091502.1"/>
    <property type="molecule type" value="Genomic_DNA"/>
</dbReference>
<sequence length="355" mass="39540">MYMDSDHALLSTESQLNVASNFATIPTSQAAGYGSYIPIMPTNDPTGSYNTVERLASILNIEQYAYHGQQIPNLYASPLAPSSSYVNLATHQQLDPSFYNESNALGLTFNTTQNINPVNYAAFSAQSSYLLPSIQASIPSATMNPSLLNNSHVTQAANGGGYSALYSLSTPPRQRIDSSAEISGSPSPNRGAPTLPSPEAGSSSSTTKSTSKAKKDKKKTYINSPKRKHKLKNVGKQTPMKGKIRATFRRCPDHTGKTFDNKPKIVRGCERCRLARTVTSLLKNIDGRRLLDTEREEEDSTWEWKRQAEQTFRDLFNDPIYAMVYLRIRLVPGQFEQLQDYFNTHGHDLLFQWIR</sequence>
<accession>A0ACC2UYS5</accession>
<name>A0ACC2UYS5_9TREE</name>
<protein>
    <submittedName>
        <fullName evidence="1">Uncharacterized protein</fullName>
    </submittedName>
</protein>
<dbReference type="Proteomes" id="UP001230649">
    <property type="component" value="Unassembled WGS sequence"/>
</dbReference>
<keyword evidence="2" id="KW-1185">Reference proteome</keyword>
<proteinExistence type="predicted"/>
<gene>
    <name evidence="1" type="ORF">QFC20_007616</name>
</gene>
<evidence type="ECO:0000313" key="1">
    <source>
        <dbReference type="EMBL" id="KAJ9091502.1"/>
    </source>
</evidence>
<reference evidence="1" key="1">
    <citation type="submission" date="2023-04" db="EMBL/GenBank/DDBJ databases">
        <title>Draft Genome sequencing of Naganishia species isolated from polar environments using Oxford Nanopore Technology.</title>
        <authorList>
            <person name="Leo P."/>
            <person name="Venkateswaran K."/>
        </authorList>
    </citation>
    <scope>NUCLEOTIDE SEQUENCE</scope>
    <source>
        <strain evidence="1">MNA-CCFEE 5262</strain>
    </source>
</reference>
<evidence type="ECO:0000313" key="2">
    <source>
        <dbReference type="Proteomes" id="UP001230649"/>
    </source>
</evidence>
<comment type="caution">
    <text evidence="1">The sequence shown here is derived from an EMBL/GenBank/DDBJ whole genome shotgun (WGS) entry which is preliminary data.</text>
</comment>